<dbReference type="InterPro" id="IPR003959">
    <property type="entry name" value="ATPase_AAA_core"/>
</dbReference>
<dbReference type="EMBL" id="PYHP01000022">
    <property type="protein sequence ID" value="PUA39329.1"/>
    <property type="molecule type" value="Genomic_DNA"/>
</dbReference>
<dbReference type="Gene3D" id="3.40.50.300">
    <property type="entry name" value="P-loop containing nucleotide triphosphate hydrolases"/>
    <property type="match status" value="1"/>
</dbReference>
<dbReference type="GO" id="GO:0016887">
    <property type="term" value="F:ATP hydrolysis activity"/>
    <property type="evidence" value="ECO:0007669"/>
    <property type="project" value="InterPro"/>
</dbReference>
<sequence>MGDQSGANETGFGSLSGRLWRLMAVYAKKNKDTPGYATAWEHYEREWARLDLRLAILMKLMEEPDTPADPSLLPFKGLVLTEEEMHRLLYDGDDREEDAELADLRRQLAAMDRELARKRQASLEQGGFLPVPYVSQMFGLNEFEEQTLLMALALETDRKYEKLYAYVQDDATSKYLTPELAMRLYGLSGTGGGGLLKAFMNGSRLQEWFFRGEGRTADPISGPLLTRPLRLDERMTAFLLGIGYADVALRECTKLYESDRDLPDLETGHELQGRLRAFVEGRAESEPLPVFCLWGQPGSGKKLQTRHAAARWDKPLLVANVESLLRDERPFSELIVKVLREGMLYGAVVAFERFHLLLGEDESIGKKRMELLNRLQSVQEPLFLLSEQAWNPRPLQGRKLFLEAEVPVPEAAERRKLWESWSAERRLEHAADWEALAGKFRFSPGQIAASLDYAVQLLRWNGSETNGTGESEVIYRACYAQVQHNLKKKAVRIEPKYDWDRVILPPEQKEQLKHACARLQYRGTVLGDWGFDRALAYGKGVSLLFAGPPGTGKTMSAQVLAKEVQLEIYKIDLSQVISKYIGETEKNLHEVFSEAQLSNAILFFDEADALFGKRSEVKDSHDKYSNVETAYLLQKMEEYDGITILATNLQQNLDEAFMRRFGFIVKFPFPDAEHREQIWRGMIPSEAPVENDIDFRFLASKFELTGGYIKNIVLSAAFMAAEQRCAIGMKQLMPAARNELRKNGKIWIREEMGEYADLFD</sequence>
<dbReference type="Pfam" id="PF22977">
    <property type="entry name" value="WHD"/>
    <property type="match status" value="1"/>
</dbReference>
<keyword evidence="3" id="KW-0067">ATP-binding</keyword>
<dbReference type="Proteomes" id="UP000244184">
    <property type="component" value="Unassembled WGS sequence"/>
</dbReference>
<dbReference type="InterPro" id="IPR054472">
    <property type="entry name" value="WHD"/>
</dbReference>
<dbReference type="AlphaFoldDB" id="A0A2T6G589"/>
<dbReference type="PANTHER" id="PTHR23073">
    <property type="entry name" value="26S PROTEASOME REGULATORY SUBUNIT"/>
    <property type="match status" value="1"/>
</dbReference>
<evidence type="ECO:0000256" key="2">
    <source>
        <dbReference type="ARBA" id="ARBA00022741"/>
    </source>
</evidence>
<name>A0A2T6G589_9BACL</name>
<protein>
    <submittedName>
        <fullName evidence="6">AAA family ATPase</fullName>
    </submittedName>
</protein>
<comment type="similarity">
    <text evidence="1">Belongs to the AAA ATPase family.</text>
</comment>
<evidence type="ECO:0000259" key="5">
    <source>
        <dbReference type="SMART" id="SM00382"/>
    </source>
</evidence>
<proteinExistence type="inferred from homology"/>
<dbReference type="InterPro" id="IPR027417">
    <property type="entry name" value="P-loop_NTPase"/>
</dbReference>
<organism evidence="6 7">
    <name type="scientific">Paenibacillus elgii</name>
    <dbReference type="NCBI Taxonomy" id="189691"/>
    <lineage>
        <taxon>Bacteria</taxon>
        <taxon>Bacillati</taxon>
        <taxon>Bacillota</taxon>
        <taxon>Bacilli</taxon>
        <taxon>Bacillales</taxon>
        <taxon>Paenibacillaceae</taxon>
        <taxon>Paenibacillus</taxon>
    </lineage>
</organism>
<gene>
    <name evidence="6" type="ORF">C8Z91_07785</name>
</gene>
<dbReference type="GO" id="GO:0005524">
    <property type="term" value="F:ATP binding"/>
    <property type="evidence" value="ECO:0007669"/>
    <property type="project" value="UniProtKB-KW"/>
</dbReference>
<dbReference type="CDD" id="cd19481">
    <property type="entry name" value="RecA-like_protease"/>
    <property type="match status" value="1"/>
</dbReference>
<evidence type="ECO:0000313" key="6">
    <source>
        <dbReference type="EMBL" id="PUA39329.1"/>
    </source>
</evidence>
<dbReference type="InterPro" id="IPR050221">
    <property type="entry name" value="26S_Proteasome_ATPase"/>
</dbReference>
<dbReference type="Pfam" id="PF00004">
    <property type="entry name" value="AAA"/>
    <property type="match status" value="1"/>
</dbReference>
<feature type="coiled-coil region" evidence="4">
    <location>
        <begin position="94"/>
        <end position="121"/>
    </location>
</feature>
<evidence type="ECO:0000256" key="4">
    <source>
        <dbReference type="SAM" id="Coils"/>
    </source>
</evidence>
<evidence type="ECO:0000256" key="3">
    <source>
        <dbReference type="ARBA" id="ARBA00022840"/>
    </source>
</evidence>
<feature type="domain" description="AAA+ ATPase" evidence="5">
    <location>
        <begin position="287"/>
        <end position="410"/>
    </location>
</feature>
<dbReference type="SUPFAM" id="SSF52540">
    <property type="entry name" value="P-loop containing nucleoside triphosphate hydrolases"/>
    <property type="match status" value="2"/>
</dbReference>
<dbReference type="InterPro" id="IPR003593">
    <property type="entry name" value="AAA+_ATPase"/>
</dbReference>
<dbReference type="SMART" id="SM00382">
    <property type="entry name" value="AAA"/>
    <property type="match status" value="2"/>
</dbReference>
<reference evidence="6 7" key="1">
    <citation type="submission" date="2018-03" db="EMBL/GenBank/DDBJ databases">
        <title>Genome sequence of Paenibacillus elgii strain AC13 an antimicrobial compound producing bacteria.</title>
        <authorList>
            <person name="Kurokawa A.S."/>
            <person name="Araujo J.F."/>
            <person name="Costa R.A."/>
            <person name="Ortega D.B."/>
            <person name="Pires A.S."/>
            <person name="Pappas G.J.Jr."/>
            <person name="Franco O.L."/>
            <person name="Barreto C."/>
            <person name="Magalhaes B.S."/>
            <person name="Kruger R.H."/>
        </authorList>
    </citation>
    <scope>NUCLEOTIDE SEQUENCE [LARGE SCALE GENOMIC DNA]</scope>
    <source>
        <strain evidence="6 7">AC13</strain>
    </source>
</reference>
<feature type="domain" description="AAA+ ATPase" evidence="5">
    <location>
        <begin position="539"/>
        <end position="671"/>
    </location>
</feature>
<evidence type="ECO:0000256" key="1">
    <source>
        <dbReference type="ARBA" id="ARBA00006914"/>
    </source>
</evidence>
<accession>A0A2T6G589</accession>
<evidence type="ECO:0000313" key="7">
    <source>
        <dbReference type="Proteomes" id="UP000244184"/>
    </source>
</evidence>
<keyword evidence="4" id="KW-0175">Coiled coil</keyword>
<keyword evidence="2" id="KW-0547">Nucleotide-binding</keyword>
<comment type="caution">
    <text evidence="6">The sequence shown here is derived from an EMBL/GenBank/DDBJ whole genome shotgun (WGS) entry which is preliminary data.</text>
</comment>